<name>A0A0D9QPS4_PLAFR</name>
<sequence length="258" mass="30339">MQSKCKNKIYSLARNVYIFLYVMIHLNSLHLLGVSTVIHKKDENRINIQKSFYIKPILKRSGIFKSSTLNKKLHGTNFCLFTKKRHKEALALRKYRMTGPSTARRHHGLDGRKRINKVTMLPHKEIKLPVRRCMILGKMDNWNARKISKSGIKTHRKQRVNLLRKRIYFEEEDRFVKLRVSARGLKTIKKYGLGYCCKKFNLDLSKKKYDAGRSPRRKKKKTDEFTSAQNDSLNQRAPQVHEDANEILKNLNLDKKST</sequence>
<dbReference type="InterPro" id="IPR026569">
    <property type="entry name" value="Ribosomal_bL28"/>
</dbReference>
<keyword evidence="6" id="KW-1133">Transmembrane helix</keyword>
<proteinExistence type="inferred from homology"/>
<comment type="similarity">
    <text evidence="1">Belongs to the bacterial ribosomal protein bL28 family.</text>
</comment>
<dbReference type="OrthoDB" id="361870at2759"/>
<keyword evidence="6" id="KW-0812">Transmembrane</keyword>
<dbReference type="InterPro" id="IPR001383">
    <property type="entry name" value="Ribosomal_bL28_bact-type"/>
</dbReference>
<dbReference type="NCBIfam" id="TIGR00009">
    <property type="entry name" value="L28"/>
    <property type="match status" value="1"/>
</dbReference>
<evidence type="ECO:0000256" key="4">
    <source>
        <dbReference type="ARBA" id="ARBA00035265"/>
    </source>
</evidence>
<protein>
    <recommendedName>
        <fullName evidence="4">Large ribosomal subunit protein bL28c</fullName>
    </recommendedName>
</protein>
<keyword evidence="2 7" id="KW-0689">Ribosomal protein</keyword>
<evidence type="ECO:0000256" key="6">
    <source>
        <dbReference type="SAM" id="Phobius"/>
    </source>
</evidence>
<dbReference type="GO" id="GO:0005840">
    <property type="term" value="C:ribosome"/>
    <property type="evidence" value="ECO:0007669"/>
    <property type="project" value="UniProtKB-KW"/>
</dbReference>
<dbReference type="PANTHER" id="PTHR13528:SF2">
    <property type="entry name" value="LARGE RIBOSOMAL SUBUNIT PROTEIN BL28M"/>
    <property type="match status" value="1"/>
</dbReference>
<dbReference type="GO" id="GO:0006412">
    <property type="term" value="P:translation"/>
    <property type="evidence" value="ECO:0007669"/>
    <property type="project" value="InterPro"/>
</dbReference>
<evidence type="ECO:0000256" key="5">
    <source>
        <dbReference type="SAM" id="MobiDB-lite"/>
    </source>
</evidence>
<keyword evidence="8" id="KW-1185">Reference proteome</keyword>
<dbReference type="Proteomes" id="UP000054561">
    <property type="component" value="Unassembled WGS sequence"/>
</dbReference>
<dbReference type="Gene3D" id="2.30.170.40">
    <property type="entry name" value="Ribosomal protein L28/L24"/>
    <property type="match status" value="1"/>
</dbReference>
<dbReference type="InterPro" id="IPR037147">
    <property type="entry name" value="Ribosomal_bL28_sf"/>
</dbReference>
<dbReference type="VEuPathDB" id="PlasmoDB:AK88_01482"/>
<feature type="compositionally biased region" description="Polar residues" evidence="5">
    <location>
        <begin position="225"/>
        <end position="237"/>
    </location>
</feature>
<feature type="region of interest" description="Disordered" evidence="5">
    <location>
        <begin position="210"/>
        <end position="258"/>
    </location>
</feature>
<dbReference type="EMBL" id="KQ001657">
    <property type="protein sequence ID" value="KJP88792.1"/>
    <property type="molecule type" value="Genomic_DNA"/>
</dbReference>
<evidence type="ECO:0000256" key="1">
    <source>
        <dbReference type="ARBA" id="ARBA00008760"/>
    </source>
</evidence>
<evidence type="ECO:0000256" key="2">
    <source>
        <dbReference type="ARBA" id="ARBA00022980"/>
    </source>
</evidence>
<accession>A0A0D9QPS4</accession>
<dbReference type="PANTHER" id="PTHR13528">
    <property type="entry name" value="39S RIBOSOMAL PROTEIN L28, MITOCHONDRIAL"/>
    <property type="match status" value="1"/>
</dbReference>
<feature type="compositionally biased region" description="Basic and acidic residues" evidence="5">
    <location>
        <begin position="239"/>
        <end position="258"/>
    </location>
</feature>
<dbReference type="SUPFAM" id="SSF143800">
    <property type="entry name" value="L28p-like"/>
    <property type="match status" value="1"/>
</dbReference>
<dbReference type="RefSeq" id="XP_012334540.1">
    <property type="nucleotide sequence ID" value="XM_012479117.1"/>
</dbReference>
<dbReference type="GO" id="GO:0003735">
    <property type="term" value="F:structural constituent of ribosome"/>
    <property type="evidence" value="ECO:0007669"/>
    <property type="project" value="InterPro"/>
</dbReference>
<dbReference type="GO" id="GO:1990904">
    <property type="term" value="C:ribonucleoprotein complex"/>
    <property type="evidence" value="ECO:0007669"/>
    <property type="project" value="UniProtKB-KW"/>
</dbReference>
<keyword evidence="6" id="KW-0472">Membrane</keyword>
<evidence type="ECO:0000313" key="8">
    <source>
        <dbReference type="Proteomes" id="UP000054561"/>
    </source>
</evidence>
<feature type="transmembrane region" description="Helical" evidence="6">
    <location>
        <begin position="12"/>
        <end position="32"/>
    </location>
</feature>
<dbReference type="GeneID" id="24266796"/>
<evidence type="ECO:0000313" key="7">
    <source>
        <dbReference type="EMBL" id="KJP88792.1"/>
    </source>
</evidence>
<dbReference type="OMA" id="VRFKNNN"/>
<organism evidence="7 8">
    <name type="scientific">Plasmodium fragile</name>
    <dbReference type="NCBI Taxonomy" id="5857"/>
    <lineage>
        <taxon>Eukaryota</taxon>
        <taxon>Sar</taxon>
        <taxon>Alveolata</taxon>
        <taxon>Apicomplexa</taxon>
        <taxon>Aconoidasida</taxon>
        <taxon>Haemosporida</taxon>
        <taxon>Plasmodiidae</taxon>
        <taxon>Plasmodium</taxon>
        <taxon>Plasmodium (Plasmodium)</taxon>
    </lineage>
</organism>
<gene>
    <name evidence="7" type="ORF">AK88_01482</name>
</gene>
<dbReference type="InterPro" id="IPR034704">
    <property type="entry name" value="Ribosomal_bL28/bL31-like_sf"/>
</dbReference>
<dbReference type="Pfam" id="PF00830">
    <property type="entry name" value="Ribosomal_L28"/>
    <property type="match status" value="1"/>
</dbReference>
<dbReference type="AlphaFoldDB" id="A0A0D9QPS4"/>
<reference evidence="7 8" key="1">
    <citation type="submission" date="2014-03" db="EMBL/GenBank/DDBJ databases">
        <title>The Genome Sequence of Plasmodium fragile nilgiri.</title>
        <authorList>
            <consortium name="The Broad Institute Genomics Platform"/>
            <consortium name="The Broad Institute Genome Sequencing Center for Infectious Disease"/>
            <person name="Neafsey D."/>
            <person name="Duraisingh M."/>
            <person name="Young S.K."/>
            <person name="Zeng Q."/>
            <person name="Gargeya S."/>
            <person name="Abouelleil A."/>
            <person name="Alvarado L."/>
            <person name="Chapman S.B."/>
            <person name="Gainer-Dewar J."/>
            <person name="Goldberg J."/>
            <person name="Griggs A."/>
            <person name="Gujja S."/>
            <person name="Hansen M."/>
            <person name="Howarth C."/>
            <person name="Imamovic A."/>
            <person name="Larimer J."/>
            <person name="Pearson M."/>
            <person name="Poon T.W."/>
            <person name="Priest M."/>
            <person name="Roberts A."/>
            <person name="Saif S."/>
            <person name="Shea T."/>
            <person name="Sykes S."/>
            <person name="Wortman J."/>
            <person name="Nusbaum C."/>
            <person name="Birren B."/>
        </authorList>
    </citation>
    <scope>NUCLEOTIDE SEQUENCE [LARGE SCALE GENOMIC DNA]</scope>
    <source>
        <strain evidence="8">nilgiri</strain>
    </source>
</reference>
<keyword evidence="3" id="KW-0687">Ribonucleoprotein</keyword>
<evidence type="ECO:0000256" key="3">
    <source>
        <dbReference type="ARBA" id="ARBA00023274"/>
    </source>
</evidence>